<dbReference type="Gene3D" id="3.30.70.60">
    <property type="match status" value="1"/>
</dbReference>
<gene>
    <name evidence="2" type="ORF">HaLaN_12551</name>
</gene>
<dbReference type="GO" id="GO:0006412">
    <property type="term" value="P:translation"/>
    <property type="evidence" value="ECO:0007669"/>
    <property type="project" value="InterPro"/>
</dbReference>
<dbReference type="HAMAP" id="MF_00360">
    <property type="entry name" value="Ribosomal_bS6"/>
    <property type="match status" value="1"/>
</dbReference>
<dbReference type="Pfam" id="PF01250">
    <property type="entry name" value="Ribosomal_S6"/>
    <property type="match status" value="1"/>
</dbReference>
<keyword evidence="2" id="KW-0689">Ribosomal protein</keyword>
<dbReference type="InterPro" id="IPR000529">
    <property type="entry name" value="Ribosomal_bS6"/>
</dbReference>
<dbReference type="InterPro" id="IPR035980">
    <property type="entry name" value="Ribosomal_bS6_sf"/>
</dbReference>
<comment type="similarity">
    <text evidence="1">Belongs to the bacterial ribosomal protein bS6 family.</text>
</comment>
<protein>
    <submittedName>
        <fullName evidence="2">37S ribosomal protein MRP17, mitochondrial</fullName>
    </submittedName>
</protein>
<sequence length="140" mass="15945">MRLASHEDSISALGAPMPLYELMCLAKPALARPLMVEMMKRVGELVTEKGGVVTDIKSFGDQHLAYDIRRPYERYAKAHIWQMTVMTGPDALREVLTELRNNDNVLRYISIKRDSQLSLPQSVLQKMLEEHDQSSSQMRG</sequence>
<keyword evidence="2" id="KW-0687">Ribonucleoprotein</keyword>
<comment type="caution">
    <text evidence="2">The sequence shown here is derived from an EMBL/GenBank/DDBJ whole genome shotgun (WGS) entry which is preliminary data.</text>
</comment>
<proteinExistence type="inferred from homology"/>
<dbReference type="EMBL" id="BLLF01000957">
    <property type="protein sequence ID" value="GFH16178.1"/>
    <property type="molecule type" value="Genomic_DNA"/>
</dbReference>
<name>A0A699ZAN0_HAELA</name>
<reference evidence="2 3" key="1">
    <citation type="submission" date="2020-02" db="EMBL/GenBank/DDBJ databases">
        <title>Draft genome sequence of Haematococcus lacustris strain NIES-144.</title>
        <authorList>
            <person name="Morimoto D."/>
            <person name="Nakagawa S."/>
            <person name="Yoshida T."/>
            <person name="Sawayama S."/>
        </authorList>
    </citation>
    <scope>NUCLEOTIDE SEQUENCE [LARGE SCALE GENOMIC DNA]</scope>
    <source>
        <strain evidence="2 3">NIES-144</strain>
    </source>
</reference>
<dbReference type="GO" id="GO:0070181">
    <property type="term" value="F:small ribosomal subunit rRNA binding"/>
    <property type="evidence" value="ECO:0007669"/>
    <property type="project" value="TreeGrafter"/>
</dbReference>
<dbReference type="GO" id="GO:0003735">
    <property type="term" value="F:structural constituent of ribosome"/>
    <property type="evidence" value="ECO:0007669"/>
    <property type="project" value="InterPro"/>
</dbReference>
<evidence type="ECO:0000256" key="1">
    <source>
        <dbReference type="ARBA" id="ARBA00009512"/>
    </source>
</evidence>
<dbReference type="Proteomes" id="UP000485058">
    <property type="component" value="Unassembled WGS sequence"/>
</dbReference>
<dbReference type="InterPro" id="IPR014717">
    <property type="entry name" value="Transl_elong_EF1B/ribsomal_bS6"/>
</dbReference>
<dbReference type="PANTHER" id="PTHR21011">
    <property type="entry name" value="MITOCHONDRIAL 28S RIBOSOMAL PROTEIN S6"/>
    <property type="match status" value="1"/>
</dbReference>
<dbReference type="InterPro" id="IPR020814">
    <property type="entry name" value="Ribosomal_S6_plastid/chlpt"/>
</dbReference>
<dbReference type="NCBIfam" id="TIGR00166">
    <property type="entry name" value="S6"/>
    <property type="match status" value="1"/>
</dbReference>
<dbReference type="AlphaFoldDB" id="A0A699ZAN0"/>
<dbReference type="GO" id="GO:0005737">
    <property type="term" value="C:cytoplasm"/>
    <property type="evidence" value="ECO:0007669"/>
    <property type="project" value="UniProtKB-ARBA"/>
</dbReference>
<dbReference type="GO" id="GO:0005840">
    <property type="term" value="C:ribosome"/>
    <property type="evidence" value="ECO:0007669"/>
    <property type="project" value="UniProtKB-KW"/>
</dbReference>
<organism evidence="2 3">
    <name type="scientific">Haematococcus lacustris</name>
    <name type="common">Green alga</name>
    <name type="synonym">Haematococcus pluvialis</name>
    <dbReference type="NCBI Taxonomy" id="44745"/>
    <lineage>
        <taxon>Eukaryota</taxon>
        <taxon>Viridiplantae</taxon>
        <taxon>Chlorophyta</taxon>
        <taxon>core chlorophytes</taxon>
        <taxon>Chlorophyceae</taxon>
        <taxon>CS clade</taxon>
        <taxon>Chlamydomonadales</taxon>
        <taxon>Haematococcaceae</taxon>
        <taxon>Haematococcus</taxon>
    </lineage>
</organism>
<accession>A0A699ZAN0</accession>
<dbReference type="SUPFAM" id="SSF54995">
    <property type="entry name" value="Ribosomal protein S6"/>
    <property type="match status" value="1"/>
</dbReference>
<evidence type="ECO:0000313" key="2">
    <source>
        <dbReference type="EMBL" id="GFH16178.1"/>
    </source>
</evidence>
<dbReference type="CDD" id="cd15465">
    <property type="entry name" value="bS6_mito"/>
    <property type="match status" value="1"/>
</dbReference>
<evidence type="ECO:0000313" key="3">
    <source>
        <dbReference type="Proteomes" id="UP000485058"/>
    </source>
</evidence>
<dbReference type="PANTHER" id="PTHR21011:SF1">
    <property type="entry name" value="SMALL RIBOSOMAL SUBUNIT PROTEIN BS6M"/>
    <property type="match status" value="1"/>
</dbReference>
<keyword evidence="3" id="KW-1185">Reference proteome</keyword>